<gene>
    <name evidence="1" type="ORF">JTE90_025841</name>
</gene>
<evidence type="ECO:0000313" key="2">
    <source>
        <dbReference type="Proteomes" id="UP000827092"/>
    </source>
</evidence>
<proteinExistence type="predicted"/>
<name>A0AAV6UVD1_9ARAC</name>
<protein>
    <submittedName>
        <fullName evidence="1">Uncharacterized protein</fullName>
    </submittedName>
</protein>
<accession>A0AAV6UVD1</accession>
<dbReference type="EMBL" id="JAFNEN010000259">
    <property type="protein sequence ID" value="KAG8187803.1"/>
    <property type="molecule type" value="Genomic_DNA"/>
</dbReference>
<organism evidence="1 2">
    <name type="scientific">Oedothorax gibbosus</name>
    <dbReference type="NCBI Taxonomy" id="931172"/>
    <lineage>
        <taxon>Eukaryota</taxon>
        <taxon>Metazoa</taxon>
        <taxon>Ecdysozoa</taxon>
        <taxon>Arthropoda</taxon>
        <taxon>Chelicerata</taxon>
        <taxon>Arachnida</taxon>
        <taxon>Araneae</taxon>
        <taxon>Araneomorphae</taxon>
        <taxon>Entelegynae</taxon>
        <taxon>Araneoidea</taxon>
        <taxon>Linyphiidae</taxon>
        <taxon>Erigoninae</taxon>
        <taxon>Oedothorax</taxon>
    </lineage>
</organism>
<reference evidence="1 2" key="1">
    <citation type="journal article" date="2022" name="Nat. Ecol. Evol.">
        <title>A masculinizing supergene underlies an exaggerated male reproductive morph in a spider.</title>
        <authorList>
            <person name="Hendrickx F."/>
            <person name="De Corte Z."/>
            <person name="Sonet G."/>
            <person name="Van Belleghem S.M."/>
            <person name="Kostlbacher S."/>
            <person name="Vangestel C."/>
        </authorList>
    </citation>
    <scope>NUCLEOTIDE SEQUENCE [LARGE SCALE GENOMIC DNA]</scope>
    <source>
        <strain evidence="1">W744_W776</strain>
    </source>
</reference>
<evidence type="ECO:0000313" key="1">
    <source>
        <dbReference type="EMBL" id="KAG8187803.1"/>
    </source>
</evidence>
<keyword evidence="2" id="KW-1185">Reference proteome</keyword>
<dbReference type="AlphaFoldDB" id="A0AAV6UVD1"/>
<comment type="caution">
    <text evidence="1">The sequence shown here is derived from an EMBL/GenBank/DDBJ whole genome shotgun (WGS) entry which is preliminary data.</text>
</comment>
<sequence>MQRCVPNDCVPCEYLHLAIWQQNSEFNTSIKCKQTAKTCLRFWHFFQLVKFYDCLILDIPTYTLKKMKKCMFAIYSSRN</sequence>
<dbReference type="Proteomes" id="UP000827092">
    <property type="component" value="Unassembled WGS sequence"/>
</dbReference>